<evidence type="ECO:0000256" key="1">
    <source>
        <dbReference type="ARBA" id="ARBA00022801"/>
    </source>
</evidence>
<dbReference type="SMART" id="SM00331">
    <property type="entry name" value="PP2C_SIG"/>
    <property type="match status" value="1"/>
</dbReference>
<sequence length="411" mass="44522">MSLLYLVIGAAGLGAASYLFIRNRQLASKLRRAEMLFDLSTKVHSSLHKPELLGSVNEAAKQLIFADEAAVALACDEDIQGSETSGTALIDSSGSFKDNKVIVPMIARGRKVGVLEASAKSGGTPFREADLETLTKFAGPLALALDNARLYEALEVSVSELQYATALKDRLENELQIAGSIQLSFLPTTMPSANEPFDVCALLKSAKEVGGDFYNFFKIDENHLFFTLGDVSDKGIPAALFMAMTLSLIKGKMNSNLTPGELLEKVNDELCTDNAQLFATIVCGVLNITTGEVVLSDGGHCTPYIVKEDGTVIPIKLPKGIPLGSFPEFTYRDQTIALDRGDRFVLYTDGITEAENAHQEQYSTNRLQQFLSQTSGYSSAEIIDALLMDVFMFADGAPQSDDIAVLCLMRR</sequence>
<dbReference type="InterPro" id="IPR036457">
    <property type="entry name" value="PPM-type-like_dom_sf"/>
</dbReference>
<dbReference type="Gene3D" id="3.60.40.10">
    <property type="entry name" value="PPM-type phosphatase domain"/>
    <property type="match status" value="1"/>
</dbReference>
<reference evidence="3 4" key="1">
    <citation type="submission" date="2020-08" db="EMBL/GenBank/DDBJ databases">
        <title>Genomic Encyclopedia of Type Strains, Phase III (KMG-III): the genomes of soil and plant-associated and newly described type strains.</title>
        <authorList>
            <person name="Whitman W."/>
        </authorList>
    </citation>
    <scope>NUCLEOTIDE SEQUENCE [LARGE SCALE GENOMIC DNA]</scope>
    <source>
        <strain evidence="3 4">CECT 8234</strain>
    </source>
</reference>
<dbReference type="InterPro" id="IPR001932">
    <property type="entry name" value="PPM-type_phosphatase-like_dom"/>
</dbReference>
<dbReference type="PANTHER" id="PTHR43156">
    <property type="entry name" value="STAGE II SPORULATION PROTEIN E-RELATED"/>
    <property type="match status" value="1"/>
</dbReference>
<dbReference type="EMBL" id="JACHXW010000015">
    <property type="protein sequence ID" value="MBB3154235.1"/>
    <property type="molecule type" value="Genomic_DNA"/>
</dbReference>
<organism evidence="3 4">
    <name type="scientific">Paenibacillus endophyticus</name>
    <dbReference type="NCBI Taxonomy" id="1294268"/>
    <lineage>
        <taxon>Bacteria</taxon>
        <taxon>Bacillati</taxon>
        <taxon>Bacillota</taxon>
        <taxon>Bacilli</taxon>
        <taxon>Bacillales</taxon>
        <taxon>Paenibacillaceae</taxon>
        <taxon>Paenibacillus</taxon>
    </lineage>
</organism>
<evidence type="ECO:0000313" key="4">
    <source>
        <dbReference type="Proteomes" id="UP000518605"/>
    </source>
</evidence>
<dbReference type="InterPro" id="IPR029016">
    <property type="entry name" value="GAF-like_dom_sf"/>
</dbReference>
<dbReference type="PANTHER" id="PTHR43156:SF2">
    <property type="entry name" value="STAGE II SPORULATION PROTEIN E"/>
    <property type="match status" value="1"/>
</dbReference>
<keyword evidence="1" id="KW-0378">Hydrolase</keyword>
<dbReference type="AlphaFoldDB" id="A0A7W5CAP8"/>
<accession>A0A7W5CAP8</accession>
<dbReference type="SUPFAM" id="SSF55781">
    <property type="entry name" value="GAF domain-like"/>
    <property type="match status" value="1"/>
</dbReference>
<evidence type="ECO:0000259" key="2">
    <source>
        <dbReference type="SMART" id="SM00331"/>
    </source>
</evidence>
<dbReference type="Gene3D" id="3.30.450.40">
    <property type="match status" value="1"/>
</dbReference>
<protein>
    <recommendedName>
        <fullName evidence="2">PPM-type phosphatase domain-containing protein</fullName>
    </recommendedName>
</protein>
<comment type="caution">
    <text evidence="3">The sequence shown here is derived from an EMBL/GenBank/DDBJ whole genome shotgun (WGS) entry which is preliminary data.</text>
</comment>
<dbReference type="SUPFAM" id="SSF81606">
    <property type="entry name" value="PP2C-like"/>
    <property type="match status" value="1"/>
</dbReference>
<evidence type="ECO:0000313" key="3">
    <source>
        <dbReference type="EMBL" id="MBB3154235.1"/>
    </source>
</evidence>
<dbReference type="Pfam" id="PF07228">
    <property type="entry name" value="SpoIIE"/>
    <property type="match status" value="1"/>
</dbReference>
<gene>
    <name evidence="3" type="ORF">FHS16_004317</name>
</gene>
<name>A0A7W5CAP8_9BACL</name>
<dbReference type="Proteomes" id="UP000518605">
    <property type="component" value="Unassembled WGS sequence"/>
</dbReference>
<dbReference type="InterPro" id="IPR052016">
    <property type="entry name" value="Bact_Sigma-Reg"/>
</dbReference>
<dbReference type="GO" id="GO:0016791">
    <property type="term" value="F:phosphatase activity"/>
    <property type="evidence" value="ECO:0007669"/>
    <property type="project" value="TreeGrafter"/>
</dbReference>
<feature type="domain" description="PPM-type phosphatase" evidence="2">
    <location>
        <begin position="194"/>
        <end position="410"/>
    </location>
</feature>
<keyword evidence="4" id="KW-1185">Reference proteome</keyword>
<proteinExistence type="predicted"/>
<dbReference type="RefSeq" id="WP_183567308.1">
    <property type="nucleotide sequence ID" value="NZ_CBCSLB010000016.1"/>
</dbReference>